<feature type="region of interest" description="Disordered" evidence="1">
    <location>
        <begin position="215"/>
        <end position="255"/>
    </location>
</feature>
<name>A0AAW0BDI6_9AGAR</name>
<sequence>MWRHLFVRAGLNVERSTQARGQKDSMRARQDLARNEEDIQVFKTKYQAAWNALLVLIREENLEQQMPGYQRLQDIDVRSHEDKDSYCVITSRKTRPSTDPRPLIVPGESRRSLSWIWSGIDVTGDSKAMQEALRVEWSKSWAQKRRWDEELALVGEEKRRVVESLKFDAGRWDQRAEANEHNAEGFPAYARRQAALRRGLIQQFESLWNTPIRSRRRANKAMECSRDKEEIEEPSDEENDREPCTRIDDKEDEDD</sequence>
<gene>
    <name evidence="2" type="ORF">VNI00_016484</name>
</gene>
<comment type="caution">
    <text evidence="2">The sequence shown here is derived from an EMBL/GenBank/DDBJ whole genome shotgun (WGS) entry which is preliminary data.</text>
</comment>
<dbReference type="AlphaFoldDB" id="A0AAW0BDI6"/>
<reference evidence="2 3" key="1">
    <citation type="submission" date="2024-01" db="EMBL/GenBank/DDBJ databases">
        <title>A draft genome for a cacao thread blight-causing isolate of Paramarasmius palmivorus.</title>
        <authorList>
            <person name="Baruah I.K."/>
            <person name="Bukari Y."/>
            <person name="Amoako-Attah I."/>
            <person name="Meinhardt L.W."/>
            <person name="Bailey B.A."/>
            <person name="Cohen S.P."/>
        </authorList>
    </citation>
    <scope>NUCLEOTIDE SEQUENCE [LARGE SCALE GENOMIC DNA]</scope>
    <source>
        <strain evidence="2 3">GH-12</strain>
    </source>
</reference>
<protein>
    <submittedName>
        <fullName evidence="2">Uncharacterized protein</fullName>
    </submittedName>
</protein>
<evidence type="ECO:0000313" key="2">
    <source>
        <dbReference type="EMBL" id="KAK7024176.1"/>
    </source>
</evidence>
<evidence type="ECO:0000313" key="3">
    <source>
        <dbReference type="Proteomes" id="UP001383192"/>
    </source>
</evidence>
<dbReference type="Proteomes" id="UP001383192">
    <property type="component" value="Unassembled WGS sequence"/>
</dbReference>
<organism evidence="2 3">
    <name type="scientific">Paramarasmius palmivorus</name>
    <dbReference type="NCBI Taxonomy" id="297713"/>
    <lineage>
        <taxon>Eukaryota</taxon>
        <taxon>Fungi</taxon>
        <taxon>Dikarya</taxon>
        <taxon>Basidiomycota</taxon>
        <taxon>Agaricomycotina</taxon>
        <taxon>Agaricomycetes</taxon>
        <taxon>Agaricomycetidae</taxon>
        <taxon>Agaricales</taxon>
        <taxon>Marasmiineae</taxon>
        <taxon>Marasmiaceae</taxon>
        <taxon>Paramarasmius</taxon>
    </lineage>
</organism>
<proteinExistence type="predicted"/>
<evidence type="ECO:0000256" key="1">
    <source>
        <dbReference type="SAM" id="MobiDB-lite"/>
    </source>
</evidence>
<dbReference type="EMBL" id="JAYKXP010000130">
    <property type="protein sequence ID" value="KAK7024176.1"/>
    <property type="molecule type" value="Genomic_DNA"/>
</dbReference>
<accession>A0AAW0BDI6</accession>
<keyword evidence="3" id="KW-1185">Reference proteome</keyword>
<feature type="compositionally biased region" description="Acidic residues" evidence="1">
    <location>
        <begin position="230"/>
        <end position="240"/>
    </location>
</feature>